<comment type="subcellular location">
    <subcellularLocation>
        <location evidence="2">Cytoplasm</location>
    </subcellularLocation>
</comment>
<dbReference type="InterPro" id="IPR035966">
    <property type="entry name" value="PKF_sf"/>
</dbReference>
<dbReference type="SUPFAM" id="SSF53784">
    <property type="entry name" value="Phosphofructokinase"/>
    <property type="match status" value="1"/>
</dbReference>
<evidence type="ECO:0000256" key="5">
    <source>
        <dbReference type="ARBA" id="ARBA00022490"/>
    </source>
</evidence>
<dbReference type="eggNOG" id="COG0205">
    <property type="taxonomic scope" value="Bacteria"/>
</dbReference>
<dbReference type="InterPro" id="IPR022953">
    <property type="entry name" value="ATP_PFK"/>
</dbReference>
<keyword evidence="18" id="KW-1185">Reference proteome</keyword>
<dbReference type="Pfam" id="PF00365">
    <property type="entry name" value="PFK"/>
    <property type="match status" value="1"/>
</dbReference>
<dbReference type="GO" id="GO:0048029">
    <property type="term" value="F:monosaccharide binding"/>
    <property type="evidence" value="ECO:0007669"/>
    <property type="project" value="TreeGrafter"/>
</dbReference>
<dbReference type="EC" id="2.7.1.11" evidence="4"/>
<evidence type="ECO:0000256" key="10">
    <source>
        <dbReference type="ARBA" id="ARBA00022777"/>
    </source>
</evidence>
<dbReference type="OrthoDB" id="9802503at2"/>
<gene>
    <name evidence="17" type="ordered locus">Hipma_0795</name>
</gene>
<keyword evidence="7 17" id="KW-0808">Transferase</keyword>
<evidence type="ECO:0000256" key="14">
    <source>
        <dbReference type="ARBA" id="ARBA00038478"/>
    </source>
</evidence>
<dbReference type="GO" id="GO:0030388">
    <property type="term" value="P:fructose 1,6-bisphosphate metabolic process"/>
    <property type="evidence" value="ECO:0007669"/>
    <property type="project" value="TreeGrafter"/>
</dbReference>
<sequence>MRIGIFTSGGDAAGMNPALKAFVELTLEKGWEPFFVYNGLEGLIDGKIRKASYQDVAGILHKGGTIIKSSRSKRFYDYEYRKRAYDNLKKHDIEKIIVLGGDGSFRAMDVFFEEFGVSFAGIPVTIDNDIYGTDYCLGVDTALNVIRMLLDNIRDTASSFGRAFVVETMGRECGYLALVSSITSGAEICVIPELDVDFVSLKRRLSKELASGRGYVLAVVAEGSNKTQQVADFLKNDLGMETRITTLGHVQRGGNPTVFDRLMAYKFIEFALENLRENIHHMVGFKDEKFYLLPIKDVVSHKYKINDFLLKLGRRMTR</sequence>
<evidence type="ECO:0000313" key="18">
    <source>
        <dbReference type="Proteomes" id="UP000008139"/>
    </source>
</evidence>
<evidence type="ECO:0000256" key="8">
    <source>
        <dbReference type="ARBA" id="ARBA00022723"/>
    </source>
</evidence>
<evidence type="ECO:0000256" key="11">
    <source>
        <dbReference type="ARBA" id="ARBA00022840"/>
    </source>
</evidence>
<dbReference type="KEGG" id="hmr:Hipma_0795"/>
<evidence type="ECO:0000256" key="12">
    <source>
        <dbReference type="ARBA" id="ARBA00022842"/>
    </source>
</evidence>
<keyword evidence="8" id="KW-0479">Metal-binding</keyword>
<dbReference type="InParanoid" id="F2LVI1"/>
<keyword evidence="5" id="KW-0963">Cytoplasm</keyword>
<name>F2LVI1_HIPMA</name>
<dbReference type="Gene3D" id="3.40.50.460">
    <property type="entry name" value="Phosphofructokinase domain"/>
    <property type="match status" value="1"/>
</dbReference>
<evidence type="ECO:0000256" key="4">
    <source>
        <dbReference type="ARBA" id="ARBA00012055"/>
    </source>
</evidence>
<protein>
    <recommendedName>
        <fullName evidence="4">6-phosphofructokinase</fullName>
        <ecNumber evidence="4">2.7.1.11</ecNumber>
    </recommendedName>
</protein>
<evidence type="ECO:0000256" key="9">
    <source>
        <dbReference type="ARBA" id="ARBA00022741"/>
    </source>
</evidence>
<feature type="domain" description="Phosphofructokinase" evidence="16">
    <location>
        <begin position="2"/>
        <end position="272"/>
    </location>
</feature>
<evidence type="ECO:0000256" key="6">
    <source>
        <dbReference type="ARBA" id="ARBA00022533"/>
    </source>
</evidence>
<dbReference type="STRING" id="760142.Hipma_0795"/>
<dbReference type="InterPro" id="IPR000023">
    <property type="entry name" value="Phosphofructokinase_dom"/>
</dbReference>
<evidence type="ECO:0000256" key="2">
    <source>
        <dbReference type="ARBA" id="ARBA00004496"/>
    </source>
</evidence>
<comment type="catalytic activity">
    <reaction evidence="15">
        <text>beta-D-fructose 6-phosphate + ATP = beta-D-fructose 1,6-bisphosphate + ADP + H(+)</text>
        <dbReference type="Rhea" id="RHEA:16109"/>
        <dbReference type="ChEBI" id="CHEBI:15378"/>
        <dbReference type="ChEBI" id="CHEBI:30616"/>
        <dbReference type="ChEBI" id="CHEBI:32966"/>
        <dbReference type="ChEBI" id="CHEBI:57634"/>
        <dbReference type="ChEBI" id="CHEBI:456216"/>
        <dbReference type="EC" id="2.7.1.11"/>
    </reaction>
</comment>
<dbReference type="GO" id="GO:0046872">
    <property type="term" value="F:metal ion binding"/>
    <property type="evidence" value="ECO:0007669"/>
    <property type="project" value="UniProtKB-KW"/>
</dbReference>
<dbReference type="InterPro" id="IPR012003">
    <property type="entry name" value="ATP_PFK_prok-type"/>
</dbReference>
<reference evidence="18" key="2">
    <citation type="submission" date="2011-03" db="EMBL/GenBank/DDBJ databases">
        <title>The complete genome of Hippea maritima DSM 10411.</title>
        <authorList>
            <consortium name="US DOE Joint Genome Institute (JGI-PGF)"/>
            <person name="Lucas S."/>
            <person name="Copeland A."/>
            <person name="Lapidus A."/>
            <person name="Bruce D."/>
            <person name="Goodwin L."/>
            <person name="Pitluck S."/>
            <person name="Peters L."/>
            <person name="Kyrpides N."/>
            <person name="Mavromatis K."/>
            <person name="Pagani I."/>
            <person name="Ivanova N."/>
            <person name="Mikhailova N."/>
            <person name="Lu M."/>
            <person name="Detter J.C."/>
            <person name="Tapia R."/>
            <person name="Han C."/>
            <person name="Land M."/>
            <person name="Hauser L."/>
            <person name="Markowitz V."/>
            <person name="Cheng J.-F."/>
            <person name="Hugenholtz P."/>
            <person name="Woyke T."/>
            <person name="Wu D."/>
            <person name="Spring S."/>
            <person name="Schroeder M."/>
            <person name="Brambilla E."/>
            <person name="Klenk H.-P."/>
            <person name="Eisen J.A."/>
        </authorList>
    </citation>
    <scope>NUCLEOTIDE SEQUENCE [LARGE SCALE GENOMIC DNA]</scope>
    <source>
        <strain evidence="18">ATCC 700847 / DSM 10411 / MH2</strain>
    </source>
</reference>
<evidence type="ECO:0000256" key="3">
    <source>
        <dbReference type="ARBA" id="ARBA00004679"/>
    </source>
</evidence>
<dbReference type="InterPro" id="IPR015912">
    <property type="entry name" value="Phosphofructokinase_CS"/>
</dbReference>
<dbReference type="UniPathway" id="UPA00109">
    <property type="reaction ID" value="UER00182"/>
</dbReference>
<accession>F2LVI1</accession>
<dbReference type="PROSITE" id="PS00433">
    <property type="entry name" value="PHOSPHOFRUCTOKINASE"/>
    <property type="match status" value="1"/>
</dbReference>
<evidence type="ECO:0000313" key="17">
    <source>
        <dbReference type="EMBL" id="AEA33765.1"/>
    </source>
</evidence>
<dbReference type="PIRSF" id="PIRSF000532">
    <property type="entry name" value="ATP_PFK_prok"/>
    <property type="match status" value="1"/>
</dbReference>
<evidence type="ECO:0000256" key="15">
    <source>
        <dbReference type="ARBA" id="ARBA00048070"/>
    </source>
</evidence>
<dbReference type="GO" id="GO:0042802">
    <property type="term" value="F:identical protein binding"/>
    <property type="evidence" value="ECO:0007669"/>
    <property type="project" value="TreeGrafter"/>
</dbReference>
<comment type="pathway">
    <text evidence="3">Carbohydrate degradation; glycolysis; D-glyceraldehyde 3-phosphate and glycerone phosphate from D-glucose: step 3/4.</text>
</comment>
<dbReference type="AlphaFoldDB" id="F2LVI1"/>
<keyword evidence="11" id="KW-0067">ATP-binding</keyword>
<dbReference type="RefSeq" id="WP_013681806.1">
    <property type="nucleotide sequence ID" value="NC_015318.1"/>
</dbReference>
<dbReference type="EMBL" id="CP002606">
    <property type="protein sequence ID" value="AEA33765.1"/>
    <property type="molecule type" value="Genomic_DNA"/>
</dbReference>
<keyword evidence="12" id="KW-0460">Magnesium</keyword>
<dbReference type="PANTHER" id="PTHR13697:SF4">
    <property type="entry name" value="ATP-DEPENDENT 6-PHOSPHOFRUCTOKINASE"/>
    <property type="match status" value="1"/>
</dbReference>
<comment type="cofactor">
    <cofactor evidence="1">
        <name>Mg(2+)</name>
        <dbReference type="ChEBI" id="CHEBI:18420"/>
    </cofactor>
</comment>
<dbReference type="FunCoup" id="F2LVI1">
    <property type="interactions" value="404"/>
</dbReference>
<reference evidence="17 18" key="1">
    <citation type="journal article" date="2011" name="Stand. Genomic Sci.">
        <title>Complete genome sequence of the thermophilic sulfur-reducer Hippea maritima type strain (MH(2)).</title>
        <authorList>
            <person name="Huntemann M."/>
            <person name="Lu M."/>
            <person name="Nolan M."/>
            <person name="Lapidus A."/>
            <person name="Lucas S."/>
            <person name="Hammon N."/>
            <person name="Deshpande S."/>
            <person name="Cheng J.F."/>
            <person name="Tapia R."/>
            <person name="Han C."/>
            <person name="Goodwin L."/>
            <person name="Pitluck S."/>
            <person name="Liolios K."/>
            <person name="Pagani I."/>
            <person name="Ivanova N."/>
            <person name="Ovchinikova G."/>
            <person name="Pati A."/>
            <person name="Chen A."/>
            <person name="Palaniappan K."/>
            <person name="Land M."/>
            <person name="Hauser L."/>
            <person name="Jeffries C.D."/>
            <person name="Detter J.C."/>
            <person name="Brambilla E.M."/>
            <person name="Rohde M."/>
            <person name="Spring S."/>
            <person name="Goker M."/>
            <person name="Woyke T."/>
            <person name="Bristow J."/>
            <person name="Eisen J.A."/>
            <person name="Markowitz V."/>
            <person name="Hugenholtz P."/>
            <person name="Kyrpides N.C."/>
            <person name="Klenk H.P."/>
            <person name="Mavromatis K."/>
        </authorList>
    </citation>
    <scope>NUCLEOTIDE SEQUENCE [LARGE SCALE GENOMIC DNA]</scope>
    <source>
        <strain evidence="18">ATCC 700847 / DSM 10411 / MH2</strain>
    </source>
</reference>
<dbReference type="GO" id="GO:0016208">
    <property type="term" value="F:AMP binding"/>
    <property type="evidence" value="ECO:0007669"/>
    <property type="project" value="TreeGrafter"/>
</dbReference>
<dbReference type="GO" id="GO:0061621">
    <property type="term" value="P:canonical glycolysis"/>
    <property type="evidence" value="ECO:0007669"/>
    <property type="project" value="TreeGrafter"/>
</dbReference>
<dbReference type="GO" id="GO:0003872">
    <property type="term" value="F:6-phosphofructokinase activity"/>
    <property type="evidence" value="ECO:0007669"/>
    <property type="project" value="UniProtKB-EC"/>
</dbReference>
<keyword evidence="9" id="KW-0547">Nucleotide-binding</keyword>
<evidence type="ECO:0000256" key="13">
    <source>
        <dbReference type="ARBA" id="ARBA00023152"/>
    </source>
</evidence>
<keyword evidence="13" id="KW-0324">Glycolysis</keyword>
<dbReference type="FunFam" id="3.40.50.460:FF:000002">
    <property type="entry name" value="ATP-dependent 6-phosphofructokinase"/>
    <property type="match status" value="1"/>
</dbReference>
<dbReference type="GO" id="GO:0005524">
    <property type="term" value="F:ATP binding"/>
    <property type="evidence" value="ECO:0007669"/>
    <property type="project" value="UniProtKB-KW"/>
</dbReference>
<dbReference type="Proteomes" id="UP000008139">
    <property type="component" value="Chromosome"/>
</dbReference>
<dbReference type="HOGENOM" id="CLU_020655_0_1_7"/>
<organism evidence="17 18">
    <name type="scientific">Hippea maritima (strain ATCC 700847 / DSM 10411 / MH2)</name>
    <dbReference type="NCBI Taxonomy" id="760142"/>
    <lineage>
        <taxon>Bacteria</taxon>
        <taxon>Pseudomonadati</taxon>
        <taxon>Campylobacterota</taxon>
        <taxon>Desulfurellia</taxon>
        <taxon>Desulfurellales</taxon>
        <taxon>Hippeaceae</taxon>
        <taxon>Hippea</taxon>
    </lineage>
</organism>
<evidence type="ECO:0000256" key="7">
    <source>
        <dbReference type="ARBA" id="ARBA00022679"/>
    </source>
</evidence>
<dbReference type="Gene3D" id="3.40.50.450">
    <property type="match status" value="1"/>
</dbReference>
<evidence type="ECO:0000256" key="1">
    <source>
        <dbReference type="ARBA" id="ARBA00001946"/>
    </source>
</evidence>
<dbReference type="NCBIfam" id="NF002872">
    <property type="entry name" value="PRK03202.1"/>
    <property type="match status" value="1"/>
</dbReference>
<evidence type="ECO:0000259" key="16">
    <source>
        <dbReference type="Pfam" id="PF00365"/>
    </source>
</evidence>
<dbReference type="GO" id="GO:0006002">
    <property type="term" value="P:fructose 6-phosphate metabolic process"/>
    <property type="evidence" value="ECO:0007669"/>
    <property type="project" value="InterPro"/>
</dbReference>
<keyword evidence="10 17" id="KW-0418">Kinase</keyword>
<comment type="similarity">
    <text evidence="14">Belongs to the phosphofructokinase type A (PFKA) family.</text>
</comment>
<keyword evidence="6" id="KW-0021">Allosteric enzyme</keyword>
<dbReference type="GO" id="GO:0005945">
    <property type="term" value="C:6-phosphofructokinase complex"/>
    <property type="evidence" value="ECO:0007669"/>
    <property type="project" value="TreeGrafter"/>
</dbReference>
<proteinExistence type="inferred from homology"/>
<dbReference type="PANTHER" id="PTHR13697">
    <property type="entry name" value="PHOSPHOFRUCTOKINASE"/>
    <property type="match status" value="1"/>
</dbReference>
<dbReference type="GO" id="GO:0070095">
    <property type="term" value="F:fructose-6-phosphate binding"/>
    <property type="evidence" value="ECO:0007669"/>
    <property type="project" value="TreeGrafter"/>
</dbReference>
<dbReference type="PRINTS" id="PR00476">
    <property type="entry name" value="PHFRCTKINASE"/>
</dbReference>